<name>S8FGH5_FOMSC</name>
<sequence length="66" mass="7347">MPRYAAYTRSMMTASGTACSPGRQRGGYQLCTKYVEKLLEILNVSGDEELKSTLQRSRLPKPHAVV</sequence>
<gene>
    <name evidence="1" type="ORF">FOMPIDRAFT_1049558</name>
</gene>
<dbReference type="AlphaFoldDB" id="S8FGH5"/>
<dbReference type="HOGENOM" id="CLU_2831220_0_0_1"/>
<protein>
    <submittedName>
        <fullName evidence="1">Uncharacterized protein</fullName>
    </submittedName>
</protein>
<dbReference type="Proteomes" id="UP000015241">
    <property type="component" value="Unassembled WGS sequence"/>
</dbReference>
<proteinExistence type="predicted"/>
<reference evidence="1 2" key="1">
    <citation type="journal article" date="2012" name="Science">
        <title>The Paleozoic origin of enzymatic lignin decomposition reconstructed from 31 fungal genomes.</title>
        <authorList>
            <person name="Floudas D."/>
            <person name="Binder M."/>
            <person name="Riley R."/>
            <person name="Barry K."/>
            <person name="Blanchette R.A."/>
            <person name="Henrissat B."/>
            <person name="Martinez A.T."/>
            <person name="Otillar R."/>
            <person name="Spatafora J.W."/>
            <person name="Yadav J.S."/>
            <person name="Aerts A."/>
            <person name="Benoit I."/>
            <person name="Boyd A."/>
            <person name="Carlson A."/>
            <person name="Copeland A."/>
            <person name="Coutinho P.M."/>
            <person name="de Vries R.P."/>
            <person name="Ferreira P."/>
            <person name="Findley K."/>
            <person name="Foster B."/>
            <person name="Gaskell J."/>
            <person name="Glotzer D."/>
            <person name="Gorecki P."/>
            <person name="Heitman J."/>
            <person name="Hesse C."/>
            <person name="Hori C."/>
            <person name="Igarashi K."/>
            <person name="Jurgens J.A."/>
            <person name="Kallen N."/>
            <person name="Kersten P."/>
            <person name="Kohler A."/>
            <person name="Kuees U."/>
            <person name="Kumar T.K.A."/>
            <person name="Kuo A."/>
            <person name="LaButti K."/>
            <person name="Larrondo L.F."/>
            <person name="Lindquist E."/>
            <person name="Ling A."/>
            <person name="Lombard V."/>
            <person name="Lucas S."/>
            <person name="Lundell T."/>
            <person name="Martin R."/>
            <person name="McLaughlin D.J."/>
            <person name="Morgenstern I."/>
            <person name="Morin E."/>
            <person name="Murat C."/>
            <person name="Nagy L.G."/>
            <person name="Nolan M."/>
            <person name="Ohm R.A."/>
            <person name="Patyshakuliyeva A."/>
            <person name="Rokas A."/>
            <person name="Ruiz-Duenas F.J."/>
            <person name="Sabat G."/>
            <person name="Salamov A."/>
            <person name="Samejima M."/>
            <person name="Schmutz J."/>
            <person name="Slot J.C."/>
            <person name="St John F."/>
            <person name="Stenlid J."/>
            <person name="Sun H."/>
            <person name="Sun S."/>
            <person name="Syed K."/>
            <person name="Tsang A."/>
            <person name="Wiebenga A."/>
            <person name="Young D."/>
            <person name="Pisabarro A."/>
            <person name="Eastwood D.C."/>
            <person name="Martin F."/>
            <person name="Cullen D."/>
            <person name="Grigoriev I.V."/>
            <person name="Hibbett D.S."/>
        </authorList>
    </citation>
    <scope>NUCLEOTIDE SEQUENCE</scope>
    <source>
        <strain evidence="2">FP-58527</strain>
    </source>
</reference>
<evidence type="ECO:0000313" key="1">
    <source>
        <dbReference type="EMBL" id="EPT00521.1"/>
    </source>
</evidence>
<dbReference type="InParanoid" id="S8FGH5"/>
<accession>S8FGH5</accession>
<dbReference type="EMBL" id="KE504148">
    <property type="protein sequence ID" value="EPT00521.1"/>
    <property type="molecule type" value="Genomic_DNA"/>
</dbReference>
<organism evidence="1 2">
    <name type="scientific">Fomitopsis schrenkii</name>
    <name type="common">Brown rot fungus</name>
    <dbReference type="NCBI Taxonomy" id="2126942"/>
    <lineage>
        <taxon>Eukaryota</taxon>
        <taxon>Fungi</taxon>
        <taxon>Dikarya</taxon>
        <taxon>Basidiomycota</taxon>
        <taxon>Agaricomycotina</taxon>
        <taxon>Agaricomycetes</taxon>
        <taxon>Polyporales</taxon>
        <taxon>Fomitopsis</taxon>
    </lineage>
</organism>
<keyword evidence="2" id="KW-1185">Reference proteome</keyword>
<evidence type="ECO:0000313" key="2">
    <source>
        <dbReference type="Proteomes" id="UP000015241"/>
    </source>
</evidence>